<dbReference type="InterPro" id="IPR036390">
    <property type="entry name" value="WH_DNA-bd_sf"/>
</dbReference>
<evidence type="ECO:0000313" key="6">
    <source>
        <dbReference type="Proteomes" id="UP000219612"/>
    </source>
</evidence>
<organism evidence="5 6">
    <name type="scientific">Paractinoplanes atraurantiacus</name>
    <dbReference type="NCBI Taxonomy" id="1036182"/>
    <lineage>
        <taxon>Bacteria</taxon>
        <taxon>Bacillati</taxon>
        <taxon>Actinomycetota</taxon>
        <taxon>Actinomycetes</taxon>
        <taxon>Micromonosporales</taxon>
        <taxon>Micromonosporaceae</taxon>
        <taxon>Paractinoplanes</taxon>
    </lineage>
</organism>
<evidence type="ECO:0000313" key="5">
    <source>
        <dbReference type="EMBL" id="SNY48102.1"/>
    </source>
</evidence>
<dbReference type="OrthoDB" id="9813987at2"/>
<reference evidence="5 6" key="1">
    <citation type="submission" date="2017-09" db="EMBL/GenBank/DDBJ databases">
        <authorList>
            <person name="Ehlers B."/>
            <person name="Leendertz F.H."/>
        </authorList>
    </citation>
    <scope>NUCLEOTIDE SEQUENCE [LARGE SCALE GENOMIC DNA]</scope>
    <source>
        <strain evidence="5 6">CGMCC 4.6857</strain>
    </source>
</reference>
<evidence type="ECO:0000256" key="1">
    <source>
        <dbReference type="ARBA" id="ARBA00011046"/>
    </source>
</evidence>
<dbReference type="Gene3D" id="1.10.10.10">
    <property type="entry name" value="Winged helix-like DNA-binding domain superfamily/Winged helix DNA-binding domain"/>
    <property type="match status" value="1"/>
</dbReference>
<dbReference type="GO" id="GO:0003677">
    <property type="term" value="F:DNA binding"/>
    <property type="evidence" value="ECO:0007669"/>
    <property type="project" value="UniProtKB-KW"/>
</dbReference>
<comment type="similarity">
    <text evidence="1">Belongs to the BlaI transcriptional regulatory family.</text>
</comment>
<dbReference type="Proteomes" id="UP000219612">
    <property type="component" value="Unassembled WGS sequence"/>
</dbReference>
<dbReference type="Pfam" id="PF03965">
    <property type="entry name" value="Penicillinase_R"/>
    <property type="match status" value="1"/>
</dbReference>
<dbReference type="SUPFAM" id="SSF46785">
    <property type="entry name" value="Winged helix' DNA-binding domain"/>
    <property type="match status" value="1"/>
</dbReference>
<dbReference type="GO" id="GO:0045892">
    <property type="term" value="P:negative regulation of DNA-templated transcription"/>
    <property type="evidence" value="ECO:0007669"/>
    <property type="project" value="InterPro"/>
</dbReference>
<keyword evidence="3" id="KW-0238">DNA-binding</keyword>
<gene>
    <name evidence="5" type="ORF">SAMN05421748_108291</name>
</gene>
<dbReference type="AlphaFoldDB" id="A0A285IJF5"/>
<dbReference type="RefSeq" id="WP_097321810.1">
    <property type="nucleotide sequence ID" value="NZ_OBDY01000008.1"/>
</dbReference>
<evidence type="ECO:0000256" key="2">
    <source>
        <dbReference type="ARBA" id="ARBA00023015"/>
    </source>
</evidence>
<evidence type="ECO:0000256" key="3">
    <source>
        <dbReference type="ARBA" id="ARBA00023125"/>
    </source>
</evidence>
<proteinExistence type="inferred from homology"/>
<name>A0A285IJF5_9ACTN</name>
<dbReference type="InterPro" id="IPR036388">
    <property type="entry name" value="WH-like_DNA-bd_sf"/>
</dbReference>
<accession>A0A285IJF5</accession>
<dbReference type="InterPro" id="IPR005650">
    <property type="entry name" value="BlaI_family"/>
</dbReference>
<evidence type="ECO:0000256" key="4">
    <source>
        <dbReference type="ARBA" id="ARBA00023163"/>
    </source>
</evidence>
<dbReference type="EMBL" id="OBDY01000008">
    <property type="protein sequence ID" value="SNY48102.1"/>
    <property type="molecule type" value="Genomic_DNA"/>
</dbReference>
<protein>
    <submittedName>
        <fullName evidence="5">Predicted transcriptional regulator</fullName>
    </submittedName>
</protein>
<sequence>MHADDEEAPGRRQAGALESEILRVLVSATEPLTPRDVLGKLTARLSYSTVVTVLTRMFEKGLLARFKDGRSFRYAPLTDEASVTARKMGSLLDAGTDRATVLRRFVGELKPGDEDLLRQLLAGADED</sequence>
<keyword evidence="6" id="KW-1185">Reference proteome</keyword>
<keyword evidence="4" id="KW-0804">Transcription</keyword>
<keyword evidence="2" id="KW-0805">Transcription regulation</keyword>